<dbReference type="InterPro" id="IPR046540">
    <property type="entry name" value="DMFA2_C"/>
</dbReference>
<evidence type="ECO:0000259" key="2">
    <source>
        <dbReference type="Pfam" id="PF13205"/>
    </source>
</evidence>
<feature type="domain" description="DUF4082" evidence="3">
    <location>
        <begin position="1437"/>
        <end position="1578"/>
    </location>
</feature>
<dbReference type="Gene3D" id="2.60.40.3710">
    <property type="match status" value="1"/>
</dbReference>
<gene>
    <name evidence="5" type="ORF">GCM10009777_09810</name>
</gene>
<organism evidence="5 6">
    <name type="scientific">Microbacterium pumilum</name>
    <dbReference type="NCBI Taxonomy" id="344165"/>
    <lineage>
        <taxon>Bacteria</taxon>
        <taxon>Bacillati</taxon>
        <taxon>Actinomycetota</taxon>
        <taxon>Actinomycetes</taxon>
        <taxon>Micrococcales</taxon>
        <taxon>Microbacteriaceae</taxon>
        <taxon>Microbacterium</taxon>
    </lineage>
</organism>
<evidence type="ECO:0000313" key="5">
    <source>
        <dbReference type="EMBL" id="GAA1978694.1"/>
    </source>
</evidence>
<proteinExistence type="predicted"/>
<evidence type="ECO:0000256" key="1">
    <source>
        <dbReference type="ARBA" id="ARBA00022729"/>
    </source>
</evidence>
<dbReference type="Pfam" id="PF13205">
    <property type="entry name" value="Big_5"/>
    <property type="match status" value="5"/>
</dbReference>
<feature type="domain" description="DUF4082" evidence="3">
    <location>
        <begin position="651"/>
        <end position="795"/>
    </location>
</feature>
<evidence type="ECO:0000259" key="3">
    <source>
        <dbReference type="Pfam" id="PF13313"/>
    </source>
</evidence>
<dbReference type="InterPro" id="IPR032812">
    <property type="entry name" value="SbsA_Ig"/>
</dbReference>
<reference evidence="6" key="1">
    <citation type="journal article" date="2019" name="Int. J. Syst. Evol. Microbiol.">
        <title>The Global Catalogue of Microorganisms (GCM) 10K type strain sequencing project: providing services to taxonomists for standard genome sequencing and annotation.</title>
        <authorList>
            <consortium name="The Broad Institute Genomics Platform"/>
            <consortium name="The Broad Institute Genome Sequencing Center for Infectious Disease"/>
            <person name="Wu L."/>
            <person name="Ma J."/>
        </authorList>
    </citation>
    <scope>NUCLEOTIDE SEQUENCE [LARGE SCALE GENOMIC DNA]</scope>
    <source>
        <strain evidence="6">JCM 14902</strain>
    </source>
</reference>
<accession>A0ABP5DE62</accession>
<dbReference type="Gene3D" id="2.60.40.650">
    <property type="match status" value="1"/>
</dbReference>
<feature type="domain" description="SbsA Ig-like" evidence="2">
    <location>
        <begin position="1331"/>
        <end position="1421"/>
    </location>
</feature>
<dbReference type="Pfam" id="PF20254">
    <property type="entry name" value="DMFA2_C"/>
    <property type="match status" value="1"/>
</dbReference>
<sequence>MRKSTVDAVGTNRNGGRLRSLAMVALTALVATTFIVVQPAAPATAAGSSCGATINPIVCENSKPGTDPDVWDIEGAGDSSIQGFATDISVNAGQKIDFKIDTNARAYSIDIYRTGWYQGLGARKITSVSPSATLPQAQPQCISDVTTELYDCGTWKVSASWNVPADAVSGVYVAKLTRADDGGASHIIFIVRNDGSTSDVLFQTSDPTWQAYNKYGGSDFYQGAANNRAYKISYNRPFATRGSDQGRDFYFSSEYATVRFMERNGYDVSYLAGIDTDRRGAELRNHKVFMSVGHDEYVSGAQRANIMAARDAGVNLQFLTGNEAYWRTRYENSVDGSNTPYRTLVSYKETWANAKIDPSSEWTGTWRDPRFATAAQGGHLPENALSGTMFQVNNDDLAVTVNSAEGKTRLWRNTALASLASGASAALAPHTVGYESNEDVDNGYRPAGLVRLSTTTGAVPQYLTDYGSTVVPGTTQHHVTLYRASSGALVFSSASIQWGWGLDQTHDGDGAAADVRMQQAQVNLFADMGAQPGTLMSGLSAAAKSTDTTAPTTVITTPTAGQSIAHGTAVTMTGTAADAAGVVAGVEVSVDGGSTWHAATGTTNWTYTYIQQGYGQSSVLARGIDDSGNYSSTGTSRAVTVTGPASVYGAEVPATPSATDTSAVEVGLRFSASVDGFVTGARFYKGSANTGTHVASLWTTSGTRLATATFANETATGWQTVQFTAPVAIVGGTDYVVSYTAPRGGYAYVDDYWPYKAKASSPLTVTPAVGAASPGLYGSAGSLPTNTWGNSNYFVDPLFTATDNSPLGVASRTPLPSSSSVALDTKVSATFTRAAAPASIAITVKNASGTAVPGSVSYDAPTKTATFQPTGTLAPATAYTVTLAATDTSGVSVAANSGWTFTTQAADLPVGTCPCSLFSESIRPVVDSDTDTALVTLGVKFTPTVDGTITAVKFFKGVRNTGAHNGALWSASGTKLASVTFTNESSYGWQTAVLSTPIAVTAGQTYVASYLAPEGGYSATLGQYSGGYTRGPLTVVANGGAFTYADGFPGSSSPTNYLVDVVLQTGAQGPTLVATTPASGTVDVAADTGIDATYNLPITSGFTGTVKANGATVAGTWTLSSDSRTAKFQPAAALPAGASIAVALSNVTGTSGAAAQNASWSFTVVAANSQPVITLIGNLTPQVAAEAGDTASVELGMSFRSSAAGTVRAVRFYKGPGNSGTHVGSLWGPNGELLSQVTFANESATGWQRAVFAVPVSITPNTTYTVSYLAPNGSYSYTPAGFASPITSGPLTTETVNNGKYRYGAGGTMPNSSWNATNYFVDVEFMAAADVPKLTSTSPARDAAGVVFDANVTATFDRDMAGSSPTLSLQAGTTSIQGTSAYDAVTKRLTFDPAADLSAATTYTATVRVSGATFDTWSFSTADAAATGQTQNLFGVETPQTESAADSDPVELGTAFQVTEAGKVTAIRFYKGAGNVGVHTGTLWSSTGQSLATVTFTGESASGWQRAVLSVPVDVVPGQTYVVSYFAPSGGYSVSPSYFTAPKVSGKIVGIADTNGRFFYGAGGGFPTTSWSGSAYFVDAEVMFGATGPTPPPAAALVSVTPAASATNVDPTTAAISATLTNATTATLAVTSAGVAVPGTSSLNTATGVVTFAPSAAYDWGKTYAVTLTANGAAISGGTWSFSTLPRATITARTPASAATNVDPATAKVTATLTGAMTAAIQVTLAGANVAGTSALNTSTGVVTFTPTAQLDWTKTYTATVTANGTSVANGAWSFTTMAKPDQVSLFTTGTPTNANANAVLGYQAGTRFRSSAAGVVTTIRFYKGNQNTGAHTGYVRNASGTVLAQVTFQNETASGWQTAVLSTPVRLTVGAEYRVTVYSASGRYAVTTSGLATTVTVGPLSTIGGIAGFGTANPTTTSTNKFWVDVVFDPDN</sequence>
<name>A0ABP5DE62_9MICO</name>
<evidence type="ECO:0000259" key="4">
    <source>
        <dbReference type="Pfam" id="PF20254"/>
    </source>
</evidence>
<keyword evidence="1" id="KW-0732">Signal</keyword>
<feature type="domain" description="SbsA Ig-like" evidence="2">
    <location>
        <begin position="803"/>
        <end position="903"/>
    </location>
</feature>
<evidence type="ECO:0000313" key="6">
    <source>
        <dbReference type="Proteomes" id="UP001500326"/>
    </source>
</evidence>
<feature type="domain" description="DUF4082" evidence="3">
    <location>
        <begin position="1790"/>
        <end position="1925"/>
    </location>
</feature>
<protein>
    <recommendedName>
        <fullName evidence="7">Ig-like domain-containing protein</fullName>
    </recommendedName>
</protein>
<dbReference type="InterPro" id="IPR014755">
    <property type="entry name" value="Cu-Rt/internalin_Ig-like"/>
</dbReference>
<feature type="domain" description="SbsA Ig-like" evidence="2">
    <location>
        <begin position="1069"/>
        <end position="1163"/>
    </location>
</feature>
<feature type="domain" description="DUF4082" evidence="3">
    <location>
        <begin position="1180"/>
        <end position="1321"/>
    </location>
</feature>
<dbReference type="Pfam" id="PF17957">
    <property type="entry name" value="Big_7"/>
    <property type="match status" value="1"/>
</dbReference>
<dbReference type="SUPFAM" id="SSF81296">
    <property type="entry name" value="E set domains"/>
    <property type="match status" value="1"/>
</dbReference>
<dbReference type="InterPro" id="IPR014756">
    <property type="entry name" value="Ig_E-set"/>
</dbReference>
<dbReference type="Pfam" id="PF13313">
    <property type="entry name" value="DUF4082"/>
    <property type="match status" value="5"/>
</dbReference>
<dbReference type="Gene3D" id="2.60.40.1220">
    <property type="match status" value="1"/>
</dbReference>
<dbReference type="Proteomes" id="UP001500326">
    <property type="component" value="Unassembled WGS sequence"/>
</dbReference>
<comment type="caution">
    <text evidence="5">The sequence shown here is derived from an EMBL/GenBank/DDBJ whole genome shotgun (WGS) entry which is preliminary data.</text>
</comment>
<dbReference type="EMBL" id="BAAAOH010000001">
    <property type="protein sequence ID" value="GAA1978694.1"/>
    <property type="molecule type" value="Genomic_DNA"/>
</dbReference>
<dbReference type="InterPro" id="IPR025141">
    <property type="entry name" value="DUF4082"/>
</dbReference>
<feature type="domain" description="SbsA Ig-like" evidence="2">
    <location>
        <begin position="1596"/>
        <end position="1684"/>
    </location>
</feature>
<keyword evidence="6" id="KW-1185">Reference proteome</keyword>
<feature type="domain" description="DUF4082" evidence="3">
    <location>
        <begin position="924"/>
        <end position="1059"/>
    </location>
</feature>
<feature type="domain" description="N,N-dimethylformamidase beta subunit-like C-terminal" evidence="4">
    <location>
        <begin position="109"/>
        <end position="505"/>
    </location>
</feature>
<feature type="domain" description="SbsA Ig-like" evidence="2">
    <location>
        <begin position="1689"/>
        <end position="1777"/>
    </location>
</feature>
<evidence type="ECO:0008006" key="7">
    <source>
        <dbReference type="Google" id="ProtNLM"/>
    </source>
</evidence>